<name>A0A4Q4M4X4_9PLEO</name>
<dbReference type="InterPro" id="IPR002347">
    <property type="entry name" value="SDR_fam"/>
</dbReference>
<dbReference type="Gene3D" id="3.40.50.720">
    <property type="entry name" value="NAD(P)-binding Rossmann-like Domain"/>
    <property type="match status" value="1"/>
</dbReference>
<dbReference type="PRINTS" id="PR00081">
    <property type="entry name" value="GDHRDH"/>
</dbReference>
<organism evidence="2 3">
    <name type="scientific">Alternaria tenuissima</name>
    <dbReference type="NCBI Taxonomy" id="119927"/>
    <lineage>
        <taxon>Eukaryota</taxon>
        <taxon>Fungi</taxon>
        <taxon>Dikarya</taxon>
        <taxon>Ascomycota</taxon>
        <taxon>Pezizomycotina</taxon>
        <taxon>Dothideomycetes</taxon>
        <taxon>Pleosporomycetidae</taxon>
        <taxon>Pleosporales</taxon>
        <taxon>Pleosporineae</taxon>
        <taxon>Pleosporaceae</taxon>
        <taxon>Alternaria</taxon>
        <taxon>Alternaria sect. Alternaria</taxon>
        <taxon>Alternaria alternata complex</taxon>
    </lineage>
</organism>
<evidence type="ECO:0000313" key="3">
    <source>
        <dbReference type="Proteomes" id="UP000292402"/>
    </source>
</evidence>
<dbReference type="Proteomes" id="UP000292402">
    <property type="component" value="Unassembled WGS sequence"/>
</dbReference>
<dbReference type="PANTHER" id="PTHR43157">
    <property type="entry name" value="PHOSPHATIDYLINOSITOL-GLYCAN BIOSYNTHESIS CLASS F PROTEIN-RELATED"/>
    <property type="match status" value="1"/>
</dbReference>
<evidence type="ECO:0008006" key="4">
    <source>
        <dbReference type="Google" id="ProtNLM"/>
    </source>
</evidence>
<dbReference type="AlphaFoldDB" id="A0A4Q4M4X4"/>
<dbReference type="SUPFAM" id="SSF51735">
    <property type="entry name" value="NAD(P)-binding Rossmann-fold domains"/>
    <property type="match status" value="1"/>
</dbReference>
<comment type="caution">
    <text evidence="2">The sequence shown here is derived from an EMBL/GenBank/DDBJ whole genome shotgun (WGS) entry which is preliminary data.</text>
</comment>
<dbReference type="PANTHER" id="PTHR43157:SF31">
    <property type="entry name" value="PHOSPHATIDYLINOSITOL-GLYCAN BIOSYNTHESIS CLASS F PROTEIN"/>
    <property type="match status" value="1"/>
</dbReference>
<evidence type="ECO:0000313" key="2">
    <source>
        <dbReference type="EMBL" id="RYN42245.1"/>
    </source>
</evidence>
<dbReference type="GO" id="GO:0016491">
    <property type="term" value="F:oxidoreductase activity"/>
    <property type="evidence" value="ECO:0007669"/>
    <property type="project" value="UniProtKB-KW"/>
</dbReference>
<sequence length="357" mass="38519">MSTLTHPEWNQETGGLEVAKAFADQIRGKSGKKPGIVTLTTHGVDRTIVLITGVSPESIGSSIALSIASQNPKLVILASRTKSKLEQVLKNVQDAYPDVALKIFLLDLMSQESVRAAAKEVSQLTDRLDLIINNAGIMTPTRQTTKEGIEGQFGANHIGHFLLTNLLMSQLLASVSSSKEGATRVINLTSLGHRLSPVRFSDYNLEKSNENAPEAERHVSLPPAFSKTASDGYNGYVAYGQAKTANILFSVGINEKFGDKGVKSYAVHPGSIWTGLSRDLDADGEAAIRKTSPFWKNHDQGAATVLVAALDPALDESKGVLLHDCQMCDAMPYATDMKLAEQLWALSENLVQSSFKL</sequence>
<dbReference type="EMBL" id="PDXA01000048">
    <property type="protein sequence ID" value="RYN42245.1"/>
    <property type="molecule type" value="Genomic_DNA"/>
</dbReference>
<proteinExistence type="predicted"/>
<gene>
    <name evidence="2" type="ORF">AA0114_g10566</name>
</gene>
<accession>A0A4Q4M4X4</accession>
<protein>
    <recommendedName>
        <fullName evidence="4">Oxidoreductase</fullName>
    </recommendedName>
</protein>
<dbReference type="Pfam" id="PF00106">
    <property type="entry name" value="adh_short"/>
    <property type="match status" value="1"/>
</dbReference>
<evidence type="ECO:0000256" key="1">
    <source>
        <dbReference type="ARBA" id="ARBA00023002"/>
    </source>
</evidence>
<dbReference type="InterPro" id="IPR036291">
    <property type="entry name" value="NAD(P)-bd_dom_sf"/>
</dbReference>
<reference evidence="3" key="1">
    <citation type="journal article" date="2019" name="bioRxiv">
        <title>Genomics, evolutionary history and diagnostics of the Alternaria alternata species group including apple and Asian pear pathotypes.</title>
        <authorList>
            <person name="Armitage A.D."/>
            <person name="Cockerton H.M."/>
            <person name="Sreenivasaprasad S."/>
            <person name="Woodhall J.W."/>
            <person name="Lane C.R."/>
            <person name="Harrison R.J."/>
            <person name="Clarkson J.P."/>
        </authorList>
    </citation>
    <scope>NUCLEOTIDE SEQUENCE [LARGE SCALE GENOMIC DNA]</scope>
    <source>
        <strain evidence="3">FERA 1082</strain>
    </source>
</reference>
<keyword evidence="1" id="KW-0560">Oxidoreductase</keyword>